<evidence type="ECO:0000313" key="2">
    <source>
        <dbReference type="Proteomes" id="UP001314205"/>
    </source>
</evidence>
<proteinExistence type="predicted"/>
<dbReference type="EMBL" id="CAVLGL010000090">
    <property type="protein sequence ID" value="CAK1594779.1"/>
    <property type="molecule type" value="Genomic_DNA"/>
</dbReference>
<sequence length="190" mass="21808">MLLTSELTDTERGKTLTLGRMQRNSVRKRSVLSGRALLAYLYLRHTKMAATASAYSTPVNKVDRKNLIVLIRNNILNNSIEFVSDTELMDTDSPIRKPKSLQPVIKKLFHSPMADYSPKQSALPRDEVDRAKRARKRKQLLIPDSNEKIKRVYVKECDSDSYSPELCGGMRRRMLISLFHNKEYSMDCGD</sequence>
<name>A0AAV1LI46_9NEOP</name>
<organism evidence="1 2">
    <name type="scientific">Parnassius mnemosyne</name>
    <name type="common">clouded apollo</name>
    <dbReference type="NCBI Taxonomy" id="213953"/>
    <lineage>
        <taxon>Eukaryota</taxon>
        <taxon>Metazoa</taxon>
        <taxon>Ecdysozoa</taxon>
        <taxon>Arthropoda</taxon>
        <taxon>Hexapoda</taxon>
        <taxon>Insecta</taxon>
        <taxon>Pterygota</taxon>
        <taxon>Neoptera</taxon>
        <taxon>Endopterygota</taxon>
        <taxon>Lepidoptera</taxon>
        <taxon>Glossata</taxon>
        <taxon>Ditrysia</taxon>
        <taxon>Papilionoidea</taxon>
        <taxon>Papilionidae</taxon>
        <taxon>Parnassiinae</taxon>
        <taxon>Parnassini</taxon>
        <taxon>Parnassius</taxon>
        <taxon>Driopa</taxon>
    </lineage>
</organism>
<dbReference type="Proteomes" id="UP001314205">
    <property type="component" value="Unassembled WGS sequence"/>
</dbReference>
<evidence type="ECO:0000313" key="1">
    <source>
        <dbReference type="EMBL" id="CAK1594779.1"/>
    </source>
</evidence>
<reference evidence="1 2" key="1">
    <citation type="submission" date="2023-11" db="EMBL/GenBank/DDBJ databases">
        <authorList>
            <person name="Hedman E."/>
            <person name="Englund M."/>
            <person name="Stromberg M."/>
            <person name="Nyberg Akerstrom W."/>
            <person name="Nylinder S."/>
            <person name="Jareborg N."/>
            <person name="Kallberg Y."/>
            <person name="Kronander E."/>
        </authorList>
    </citation>
    <scope>NUCLEOTIDE SEQUENCE [LARGE SCALE GENOMIC DNA]</scope>
</reference>
<gene>
    <name evidence="1" type="ORF">PARMNEM_LOCUS14358</name>
</gene>
<dbReference type="AlphaFoldDB" id="A0AAV1LI46"/>
<protein>
    <submittedName>
        <fullName evidence="1">Uncharacterized protein</fullName>
    </submittedName>
</protein>
<comment type="caution">
    <text evidence="1">The sequence shown here is derived from an EMBL/GenBank/DDBJ whole genome shotgun (WGS) entry which is preliminary data.</text>
</comment>
<keyword evidence="2" id="KW-1185">Reference proteome</keyword>
<accession>A0AAV1LI46</accession>